<dbReference type="PANTHER" id="PTHR46652">
    <property type="entry name" value="LEUCINE-RICH REPEAT AND IQ DOMAIN-CONTAINING PROTEIN 1-RELATED"/>
    <property type="match status" value="1"/>
</dbReference>
<dbReference type="EMBL" id="MRAE01000036">
    <property type="protein sequence ID" value="OOO64153.1"/>
    <property type="molecule type" value="Genomic_DNA"/>
</dbReference>
<evidence type="ECO:0000313" key="6">
    <source>
        <dbReference type="EMBL" id="OOO64153.1"/>
    </source>
</evidence>
<evidence type="ECO:0008006" key="8">
    <source>
        <dbReference type="Google" id="ProtNLM"/>
    </source>
</evidence>
<dbReference type="InterPro" id="IPR025875">
    <property type="entry name" value="Leu-rich_rpt_4"/>
</dbReference>
<reference evidence="6 7" key="1">
    <citation type="submission" date="2016-12" db="EMBL/GenBank/DDBJ databases">
        <title>Clostridium tepidum sp. nov., a close relative of Clostridium sporogenes and Clostridium botulinum Group I.</title>
        <authorList>
            <person name="Dobritsa A.P."/>
            <person name="Kutumbaka K.K."/>
            <person name="Werner K."/>
            <person name="Wiedmann M."/>
            <person name="Asmus A."/>
            <person name="Samadpour M."/>
        </authorList>
    </citation>
    <scope>NUCLEOTIDE SEQUENCE [LARGE SCALE GENOMIC DNA]</scope>
    <source>
        <strain evidence="6 7">IEH 97212</strain>
    </source>
</reference>
<organism evidence="6 7">
    <name type="scientific">Clostridium tepidum</name>
    <dbReference type="NCBI Taxonomy" id="1962263"/>
    <lineage>
        <taxon>Bacteria</taxon>
        <taxon>Bacillati</taxon>
        <taxon>Bacillota</taxon>
        <taxon>Clostridia</taxon>
        <taxon>Eubacteriales</taxon>
        <taxon>Clostridiaceae</taxon>
        <taxon>Clostridium</taxon>
    </lineage>
</organism>
<dbReference type="SMART" id="SM00365">
    <property type="entry name" value="LRR_SD22"/>
    <property type="match status" value="14"/>
</dbReference>
<evidence type="ECO:0000256" key="3">
    <source>
        <dbReference type="SAM" id="SignalP"/>
    </source>
</evidence>
<proteinExistence type="predicted"/>
<dbReference type="InterPro" id="IPR001611">
    <property type="entry name" value="Leu-rich_rpt"/>
</dbReference>
<dbReference type="PROSITE" id="PS51450">
    <property type="entry name" value="LRR"/>
    <property type="match status" value="14"/>
</dbReference>
<evidence type="ECO:0000256" key="2">
    <source>
        <dbReference type="ARBA" id="ARBA00022737"/>
    </source>
</evidence>
<dbReference type="InterPro" id="IPR050836">
    <property type="entry name" value="SDS22/Internalin_LRR"/>
</dbReference>
<feature type="chain" id="PRO_5038567112" description="DUF5050 domain-containing protein" evidence="3">
    <location>
        <begin position="25"/>
        <end position="1359"/>
    </location>
</feature>
<evidence type="ECO:0000313" key="7">
    <source>
        <dbReference type="Proteomes" id="UP000190256"/>
    </source>
</evidence>
<name>A0A1S9I1F7_9CLOT</name>
<dbReference type="SUPFAM" id="SSF52058">
    <property type="entry name" value="L domain-like"/>
    <property type="match status" value="4"/>
</dbReference>
<evidence type="ECO:0000259" key="4">
    <source>
        <dbReference type="Pfam" id="PF07532"/>
    </source>
</evidence>
<dbReference type="InterPro" id="IPR032675">
    <property type="entry name" value="LRR_dom_sf"/>
</dbReference>
<dbReference type="Pfam" id="PF07532">
    <property type="entry name" value="Big_4"/>
    <property type="match status" value="1"/>
</dbReference>
<dbReference type="InterPro" id="IPR003591">
    <property type="entry name" value="Leu-rich_rpt_typical-subtyp"/>
</dbReference>
<keyword evidence="2" id="KW-0677">Repeat</keyword>
<dbReference type="OrthoDB" id="2339349at2"/>
<feature type="signal peptide" evidence="3">
    <location>
        <begin position="1"/>
        <end position="24"/>
    </location>
</feature>
<keyword evidence="3" id="KW-0732">Signal</keyword>
<dbReference type="InterPro" id="IPR011081">
    <property type="entry name" value="Big_4"/>
</dbReference>
<dbReference type="Gene3D" id="2.120.10.30">
    <property type="entry name" value="TolB, C-terminal domain"/>
    <property type="match status" value="1"/>
</dbReference>
<evidence type="ECO:0000256" key="1">
    <source>
        <dbReference type="ARBA" id="ARBA00022614"/>
    </source>
</evidence>
<evidence type="ECO:0000259" key="5">
    <source>
        <dbReference type="Pfam" id="PF16472"/>
    </source>
</evidence>
<feature type="domain" description="Prolow-density lipoprotein receptor-related protein 1-like beta-propeller" evidence="5">
    <location>
        <begin position="1092"/>
        <end position="1353"/>
    </location>
</feature>
<dbReference type="InterPro" id="IPR011042">
    <property type="entry name" value="6-blade_b-propeller_TolB-like"/>
</dbReference>
<gene>
    <name evidence="6" type="ORF">BS638_11725</name>
</gene>
<dbReference type="SUPFAM" id="SSF69304">
    <property type="entry name" value="Tricorn protease N-terminal domain"/>
    <property type="match status" value="1"/>
</dbReference>
<dbReference type="Gene3D" id="3.80.10.10">
    <property type="entry name" value="Ribonuclease Inhibitor"/>
    <property type="match status" value="4"/>
</dbReference>
<dbReference type="PANTHER" id="PTHR46652:SF3">
    <property type="entry name" value="LEUCINE-RICH REPEAT-CONTAINING PROTEIN 9"/>
    <property type="match status" value="1"/>
</dbReference>
<dbReference type="RefSeq" id="WP_078054768.1">
    <property type="nucleotide sequence ID" value="NZ_MRAE01000036.1"/>
</dbReference>
<dbReference type="Pfam" id="PF00560">
    <property type="entry name" value="LRR_1"/>
    <property type="match status" value="1"/>
</dbReference>
<protein>
    <recommendedName>
        <fullName evidence="8">DUF5050 domain-containing protein</fullName>
    </recommendedName>
</protein>
<dbReference type="Pfam" id="PF12799">
    <property type="entry name" value="LRR_4"/>
    <property type="match status" value="6"/>
</dbReference>
<dbReference type="Proteomes" id="UP000190256">
    <property type="component" value="Unassembled WGS sequence"/>
</dbReference>
<feature type="domain" description="Bacterial Ig-like" evidence="4">
    <location>
        <begin position="1015"/>
        <end position="1072"/>
    </location>
</feature>
<dbReference type="InterPro" id="IPR032485">
    <property type="entry name" value="LRP1-like_beta_prop"/>
</dbReference>
<dbReference type="SMART" id="SM00369">
    <property type="entry name" value="LRR_TYP"/>
    <property type="match status" value="11"/>
</dbReference>
<accession>A0A1S9I1F7</accession>
<keyword evidence="1" id="KW-0433">Leucine-rich repeat</keyword>
<comment type="caution">
    <text evidence="6">The sequence shown here is derived from an EMBL/GenBank/DDBJ whole genome shotgun (WGS) entry which is preliminary data.</text>
</comment>
<dbReference type="Pfam" id="PF16472">
    <property type="entry name" value="DUF5050"/>
    <property type="match status" value="1"/>
</dbReference>
<sequence length="1359" mass="156255">MNKKILIPVVMGTYLCFSSLSVKAEDYYKWDSKVTADKNKIWTIKLSKKLNSNINDIKDKVYIKDSEGNKLDCNVIIKPNEKILEVLPPKNGYKEKENYYLYIDKSIPSDKNKNLKQTVKMNFYIDGYIEFEDKNLEEEVRKAANPKDRPKGPLTYMDVSNIKELNVHNKNIKSLKGIEYLKNITKLDISDNNIKDISYLKGLDSLELLNLYNNNIEDISPISNMKKLKNINLSKNKLKDISYLKDLNLYHLDLRDNKIENIEVLKDKISLQHLYLSNNSIRDFSPISNLKNLQILYLSHNYSSNYDYAKEYYNNLKDKDFKLNIPIEFKDKVFEELVRKEINKPSGYIYPSDLENIKELDFHNAHIEKLNGIENMTSLEKLNLSGTDIKDISLLKHLTKLREVNISNTSISDITALENSIYIRYLNLNKTEITTLEVIKNFEHIEKLYVSGTKVSNIPVLNSLTELDLSNCNLTSNNFLSSDFNNLVYLNLNNLKIQGNLLYEINNISTLKKLEYLSIANTNVVNINELRSLVKLRKLDITGCAKIDTQVLNHLSDIEIVGNEIVTFGDKALEREIRELINNYSEPIYKRQLLSITKLELSGRDIVDLQGLESMENLIYLDLSNNEISNIDSIKKLVNLKKLVLHKNKIGSIKSIESLRNLKELDLSNNIIGDITALGQLSQLTRLDLSKNRIVNINSLGSLINLQYLSLYENKISEGEESLKNLYSLRELYLKNSGVSNFDVTLVYYNNLEKKDFTTNSDFIVFDEKLNSDLAKIIREILGKNENTNIYKSEVDAITDLDLSEEAISKLNISSTLTNNNVIDLDGIQYFSNLHSINLRGHGKLEGLENLIPIKGLIKLDLQGREVNYTSLYYIRYLTNLRYLYLNNMNLSGDLSFLEDLTDLRVLDLSKTGISDIRVLDKLRKLNELYLGGNNITKLSYLENLTSLVKLDLVENNDITSIYGLRNLINLRYLTLPITNPKKIQDYSAVASYYCNLTYKNFELEDGNVIIIKEIRPIEKEVNKGDKFTLPDYVEATMSDASKDKFKVHWKEKNVDTSKSGIYTYIGSVDGYAGEVKLILRVNGEIPYGMGNSSSNILNGGFIIKDSEYIYYINREDGNGKIYRNKINGAEDKLLSSNVAEFLNIYGEYIYYVSNGNIYRIKKDGSEEKLIKEASASYMIVYNDFIYYFDKSKTGIYRVKIDGTSYSSVVSGGKWRLDSQFIISEEWIYYTNYEDKSSIYKIKIDGTGKEKLNNIPCSQMSIIGSSIYYISNGNLYKISIDGSNNSLIYSGNIANINVYNNYIYYIDNNDNETMYKMNLDGSYRVKLTKKSIKYINILEGEIYYISLDNVDKISKFYEG</sequence>